<accession>A0ABX1V6S3</accession>
<proteinExistence type="predicted"/>
<dbReference type="InterPro" id="IPR011989">
    <property type="entry name" value="ARM-like"/>
</dbReference>
<dbReference type="SUPFAM" id="SSF48371">
    <property type="entry name" value="ARM repeat"/>
    <property type="match status" value="1"/>
</dbReference>
<dbReference type="InterPro" id="IPR016024">
    <property type="entry name" value="ARM-type_fold"/>
</dbReference>
<dbReference type="Gene3D" id="1.25.10.10">
    <property type="entry name" value="Leucine-rich Repeat Variant"/>
    <property type="match status" value="1"/>
</dbReference>
<gene>
    <name evidence="2" type="ORF">LzC2_00310</name>
</gene>
<name>A0ABX1V6S3_9PLAN</name>
<dbReference type="EMBL" id="WTPX01000001">
    <property type="protein sequence ID" value="NNJ23984.1"/>
    <property type="molecule type" value="Genomic_DNA"/>
</dbReference>
<keyword evidence="3" id="KW-1185">Reference proteome</keyword>
<evidence type="ECO:0000256" key="1">
    <source>
        <dbReference type="SAM" id="SignalP"/>
    </source>
</evidence>
<keyword evidence="1" id="KW-0732">Signal</keyword>
<sequence>MSKFSFAYLLCAALVPSAAAQPLSPQTDSVEAAVINADYVFVARVIRDDLPEQDGEPDYGRNTVVLVEETLKQPFREDTPYTQVQQFLRYPDAVVARWKKQQTRLLLTSSDETHKVSVISLKPGDVEAMTADLTLLRDPAEVLRVARTAIRETPPGVRRVHTFGLQAPRETVQNTDWEPFYDAGGRLSVNVPVDDRLRDRAFRNLNSDDPQTRAEAARALRYFDSEEAAARLRALLDDAAGEIPAARREAVATLRRWGESLESRGEDAPVE</sequence>
<evidence type="ECO:0000313" key="2">
    <source>
        <dbReference type="EMBL" id="NNJ23984.1"/>
    </source>
</evidence>
<comment type="caution">
    <text evidence="2">The sequence shown here is derived from an EMBL/GenBank/DDBJ whole genome shotgun (WGS) entry which is preliminary data.</text>
</comment>
<reference evidence="2 3" key="1">
    <citation type="journal article" date="2020" name="Syst. Appl. Microbiol.">
        <title>Alienimonas chondri sp. nov., a novel planctomycete isolated from the biofilm of the red alga Chondrus crispus.</title>
        <authorList>
            <person name="Vitorino I."/>
            <person name="Albuquerque L."/>
            <person name="Wiegand S."/>
            <person name="Kallscheuer N."/>
            <person name="da Costa M.S."/>
            <person name="Lobo-da-Cunha A."/>
            <person name="Jogler C."/>
            <person name="Lage O.M."/>
        </authorList>
    </citation>
    <scope>NUCLEOTIDE SEQUENCE [LARGE SCALE GENOMIC DNA]</scope>
    <source>
        <strain evidence="2 3">LzC2</strain>
    </source>
</reference>
<dbReference type="Pfam" id="PF13646">
    <property type="entry name" value="HEAT_2"/>
    <property type="match status" value="1"/>
</dbReference>
<dbReference type="RefSeq" id="WP_171182461.1">
    <property type="nucleotide sequence ID" value="NZ_WTPX01000001.1"/>
</dbReference>
<feature type="chain" id="PRO_5046521946" description="HEAT repeat domain-containing protein" evidence="1">
    <location>
        <begin position="21"/>
        <end position="271"/>
    </location>
</feature>
<protein>
    <recommendedName>
        <fullName evidence="4">HEAT repeat domain-containing protein</fullName>
    </recommendedName>
</protein>
<evidence type="ECO:0008006" key="4">
    <source>
        <dbReference type="Google" id="ProtNLM"/>
    </source>
</evidence>
<feature type="signal peptide" evidence="1">
    <location>
        <begin position="1"/>
        <end position="20"/>
    </location>
</feature>
<dbReference type="Proteomes" id="UP000609651">
    <property type="component" value="Unassembled WGS sequence"/>
</dbReference>
<evidence type="ECO:0000313" key="3">
    <source>
        <dbReference type="Proteomes" id="UP000609651"/>
    </source>
</evidence>
<organism evidence="2 3">
    <name type="scientific">Alienimonas chondri</name>
    <dbReference type="NCBI Taxonomy" id="2681879"/>
    <lineage>
        <taxon>Bacteria</taxon>
        <taxon>Pseudomonadati</taxon>
        <taxon>Planctomycetota</taxon>
        <taxon>Planctomycetia</taxon>
        <taxon>Planctomycetales</taxon>
        <taxon>Planctomycetaceae</taxon>
        <taxon>Alienimonas</taxon>
    </lineage>
</organism>